<dbReference type="InterPro" id="IPR007080">
    <property type="entry name" value="RNA_pol_Rpb1_1"/>
</dbReference>
<dbReference type="FunFam" id="1.10.150.390:FF:000002">
    <property type="entry name" value="DNA-directed RNA polymerase subunit beta"/>
    <property type="match status" value="1"/>
</dbReference>
<dbReference type="InterPro" id="IPR012754">
    <property type="entry name" value="DNA-dir_RpoC_beta_prime_bact"/>
</dbReference>
<feature type="binding site" evidence="11">
    <location>
        <position position="892"/>
    </location>
    <ligand>
        <name>Zn(2+)</name>
        <dbReference type="ChEBI" id="CHEBI:29105"/>
        <label>2</label>
    </ligand>
</feature>
<dbReference type="CDD" id="cd02655">
    <property type="entry name" value="RNAP_beta'_C"/>
    <property type="match status" value="1"/>
</dbReference>
<feature type="coiled-coil region" evidence="13">
    <location>
        <begin position="172"/>
        <end position="201"/>
    </location>
</feature>
<feature type="binding site" evidence="11">
    <location>
        <position position="449"/>
    </location>
    <ligand>
        <name>Mg(2+)</name>
        <dbReference type="ChEBI" id="CHEBI:18420"/>
    </ligand>
</feature>
<comment type="cofactor">
    <cofactor evidence="11">
        <name>Mg(2+)</name>
        <dbReference type="ChEBI" id="CHEBI:18420"/>
    </cofactor>
    <text evidence="11">Binds 1 Mg(2+) ion per subunit.</text>
</comment>
<feature type="domain" description="RNA polymerase N-terminal" evidence="14">
    <location>
        <begin position="224"/>
        <end position="503"/>
    </location>
</feature>
<dbReference type="InterPro" id="IPR007081">
    <property type="entry name" value="RNA_pol_Rpb1_5"/>
</dbReference>
<dbReference type="OrthoDB" id="9815296at2"/>
<keyword evidence="6 11" id="KW-0479">Metal-binding</keyword>
<feature type="coiled-coil region" evidence="13">
    <location>
        <begin position="376"/>
        <end position="403"/>
    </location>
</feature>
<evidence type="ECO:0000256" key="7">
    <source>
        <dbReference type="ARBA" id="ARBA00022833"/>
    </source>
</evidence>
<dbReference type="EC" id="2.7.7.6" evidence="11"/>
<comment type="cofactor">
    <cofactor evidence="11">
        <name>Zn(2+)</name>
        <dbReference type="ChEBI" id="CHEBI:29105"/>
    </cofactor>
    <text evidence="11">Binds 2 Zn(2+) ions per subunit.</text>
</comment>
<feature type="binding site" evidence="11">
    <location>
        <position position="60"/>
    </location>
    <ligand>
        <name>Zn(2+)</name>
        <dbReference type="ChEBI" id="CHEBI:29105"/>
        <label>1</label>
    </ligand>
</feature>
<dbReference type="Gene3D" id="1.10.1790.20">
    <property type="match status" value="1"/>
</dbReference>
<dbReference type="InterPro" id="IPR045867">
    <property type="entry name" value="DNA-dir_RpoC_beta_prime"/>
</dbReference>
<dbReference type="Pfam" id="PF04998">
    <property type="entry name" value="RNA_pol_Rpb1_5"/>
    <property type="match status" value="1"/>
</dbReference>
<feature type="binding site" evidence="11">
    <location>
        <position position="902"/>
    </location>
    <ligand>
        <name>Zn(2+)</name>
        <dbReference type="ChEBI" id="CHEBI:29105"/>
        <label>2</label>
    </ligand>
</feature>
<dbReference type="InterPro" id="IPR007083">
    <property type="entry name" value="RNA_pol_Rpb1_4"/>
</dbReference>
<comment type="function">
    <text evidence="1 11 12">DNA-dependent RNA polymerase catalyzes the transcription of DNA into RNA using the four ribonucleoside triphosphates as substrates.</text>
</comment>
<dbReference type="Pfam" id="PF04983">
    <property type="entry name" value="RNA_pol_Rpb1_3"/>
    <property type="match status" value="1"/>
</dbReference>
<keyword evidence="4 11" id="KW-0808">Transferase</keyword>
<dbReference type="Pfam" id="PF00623">
    <property type="entry name" value="RNA_pol_Rpb1_2"/>
    <property type="match status" value="1"/>
</dbReference>
<dbReference type="FunFam" id="4.10.860.120:FF:000001">
    <property type="entry name" value="DNA-directed RNA polymerase subunit beta"/>
    <property type="match status" value="1"/>
</dbReference>
<evidence type="ECO:0000256" key="10">
    <source>
        <dbReference type="ARBA" id="ARBA00048552"/>
    </source>
</evidence>
<dbReference type="InterPro" id="IPR042102">
    <property type="entry name" value="RNA_pol_Rpb1_3_sf"/>
</dbReference>
<feature type="binding site" evidence="11">
    <location>
        <position position="899"/>
    </location>
    <ligand>
        <name>Zn(2+)</name>
        <dbReference type="ChEBI" id="CHEBI:29105"/>
        <label>2</label>
    </ligand>
</feature>
<dbReference type="GO" id="GO:0000428">
    <property type="term" value="C:DNA-directed RNA polymerase complex"/>
    <property type="evidence" value="ECO:0007669"/>
    <property type="project" value="UniProtKB-KW"/>
</dbReference>
<feature type="binding site" evidence="11">
    <location>
        <position position="62"/>
    </location>
    <ligand>
        <name>Zn(2+)</name>
        <dbReference type="ChEBI" id="CHEBI:29105"/>
        <label>1</label>
    </ligand>
</feature>
<dbReference type="InterPro" id="IPR006592">
    <property type="entry name" value="RNA_pol_N"/>
</dbReference>
<feature type="binding site" evidence="11">
    <location>
        <position position="451"/>
    </location>
    <ligand>
        <name>Mg(2+)</name>
        <dbReference type="ChEBI" id="CHEBI:18420"/>
    </ligand>
</feature>
<dbReference type="InterPro" id="IPR000722">
    <property type="entry name" value="RNA_pol_asu"/>
</dbReference>
<keyword evidence="13" id="KW-0175">Coiled coil</keyword>
<dbReference type="PANTHER" id="PTHR19376">
    <property type="entry name" value="DNA-DIRECTED RNA POLYMERASE"/>
    <property type="match status" value="1"/>
</dbReference>
<feature type="binding site" evidence="11">
    <location>
        <position position="78"/>
    </location>
    <ligand>
        <name>Zn(2+)</name>
        <dbReference type="ChEBI" id="CHEBI:29105"/>
        <label>1</label>
    </ligand>
</feature>
<dbReference type="GO" id="GO:0003677">
    <property type="term" value="F:DNA binding"/>
    <property type="evidence" value="ECO:0007669"/>
    <property type="project" value="UniProtKB-UniRule"/>
</dbReference>
<dbReference type="Gene3D" id="1.10.40.90">
    <property type="match status" value="1"/>
</dbReference>
<dbReference type="InterPro" id="IPR044893">
    <property type="entry name" value="RNA_pol_Rpb1_clamp_domain"/>
</dbReference>
<dbReference type="CDD" id="cd01609">
    <property type="entry name" value="RNAP_beta'_N"/>
    <property type="match status" value="1"/>
</dbReference>
<dbReference type="InterPro" id="IPR007066">
    <property type="entry name" value="RNA_pol_Rpb1_3"/>
</dbReference>
<dbReference type="GO" id="GO:0003899">
    <property type="term" value="F:DNA-directed RNA polymerase activity"/>
    <property type="evidence" value="ECO:0007669"/>
    <property type="project" value="UniProtKB-UniRule"/>
</dbReference>
<dbReference type="GO" id="GO:0000287">
    <property type="term" value="F:magnesium ion binding"/>
    <property type="evidence" value="ECO:0007669"/>
    <property type="project" value="UniProtKB-UniRule"/>
</dbReference>
<dbReference type="GO" id="GO:0008270">
    <property type="term" value="F:zinc ion binding"/>
    <property type="evidence" value="ECO:0007669"/>
    <property type="project" value="UniProtKB-UniRule"/>
</dbReference>
<comment type="subunit">
    <text evidence="11">The RNAP catalytic core consists of 2 alpha, 1 beta, 1 beta' and 1 omega subunit. When a sigma factor is associated with the core the holoenzyme is formed, which can initiate transcription.</text>
</comment>
<evidence type="ECO:0000256" key="1">
    <source>
        <dbReference type="ARBA" id="ARBA00004026"/>
    </source>
</evidence>
<dbReference type="SMART" id="SM00663">
    <property type="entry name" value="RPOLA_N"/>
    <property type="match status" value="1"/>
</dbReference>
<evidence type="ECO:0000256" key="5">
    <source>
        <dbReference type="ARBA" id="ARBA00022695"/>
    </source>
</evidence>
<evidence type="ECO:0000259" key="14">
    <source>
        <dbReference type="SMART" id="SM00663"/>
    </source>
</evidence>
<dbReference type="Proteomes" id="UP000195918">
    <property type="component" value="Unassembled WGS sequence"/>
</dbReference>
<evidence type="ECO:0000256" key="9">
    <source>
        <dbReference type="ARBA" id="ARBA00023163"/>
    </source>
</evidence>
<keyword evidence="8 11" id="KW-0460">Magnesium</keyword>
<evidence type="ECO:0000256" key="12">
    <source>
        <dbReference type="RuleBase" id="RU004279"/>
    </source>
</evidence>
<comment type="similarity">
    <text evidence="2 11 12">Belongs to the RNA polymerase beta' chain family.</text>
</comment>
<keyword evidence="3 11" id="KW-0240">DNA-directed RNA polymerase</keyword>
<dbReference type="HAMAP" id="MF_01322">
    <property type="entry name" value="RNApol_bact_RpoC"/>
    <property type="match status" value="1"/>
</dbReference>
<dbReference type="AlphaFoldDB" id="A0A1X6WLG6"/>
<dbReference type="SUPFAM" id="SSF64484">
    <property type="entry name" value="beta and beta-prime subunits of DNA dependent RNA-polymerase"/>
    <property type="match status" value="1"/>
</dbReference>
<evidence type="ECO:0000256" key="8">
    <source>
        <dbReference type="ARBA" id="ARBA00022842"/>
    </source>
</evidence>
<dbReference type="NCBIfam" id="TIGR02386">
    <property type="entry name" value="rpoC_TIGR"/>
    <property type="match status" value="1"/>
</dbReference>
<keyword evidence="5 11" id="KW-0548">Nucleotidyltransferase</keyword>
<dbReference type="GO" id="GO:0006351">
    <property type="term" value="P:DNA-templated transcription"/>
    <property type="evidence" value="ECO:0007669"/>
    <property type="project" value="UniProtKB-UniRule"/>
</dbReference>
<evidence type="ECO:0000313" key="16">
    <source>
        <dbReference type="Proteomes" id="UP000195918"/>
    </source>
</evidence>
<keyword evidence="16" id="KW-1185">Reference proteome</keyword>
<dbReference type="Gene3D" id="1.10.274.100">
    <property type="entry name" value="RNA polymerase Rpb1, domain 3"/>
    <property type="match status" value="1"/>
</dbReference>
<dbReference type="Gene3D" id="2.40.40.20">
    <property type="match status" value="1"/>
</dbReference>
<keyword evidence="9 11" id="KW-0804">Transcription</keyword>
<dbReference type="RefSeq" id="WP_086950801.1">
    <property type="nucleotide sequence ID" value="NZ_FWFD01000007.1"/>
</dbReference>
<keyword evidence="7 11" id="KW-0862">Zinc</keyword>
<organism evidence="15 16">
    <name type="scientific">Vagococcus fluvialis bH819</name>
    <dbReference type="NCBI Taxonomy" id="1255619"/>
    <lineage>
        <taxon>Bacteria</taxon>
        <taxon>Bacillati</taxon>
        <taxon>Bacillota</taxon>
        <taxon>Bacilli</taxon>
        <taxon>Lactobacillales</taxon>
        <taxon>Enterococcaceae</taxon>
        <taxon>Vagococcus</taxon>
    </lineage>
</organism>
<proteinExistence type="inferred from homology"/>
<evidence type="ECO:0000256" key="11">
    <source>
        <dbReference type="HAMAP-Rule" id="MF_01322"/>
    </source>
</evidence>
<feature type="binding site" evidence="11">
    <location>
        <position position="75"/>
    </location>
    <ligand>
        <name>Zn(2+)</name>
        <dbReference type="ChEBI" id="CHEBI:29105"/>
        <label>1</label>
    </ligand>
</feature>
<evidence type="ECO:0000256" key="2">
    <source>
        <dbReference type="ARBA" id="ARBA00006460"/>
    </source>
</evidence>
<reference evidence="16" key="1">
    <citation type="submission" date="2017-02" db="EMBL/GenBank/DDBJ databases">
        <authorList>
            <person name="Dridi B."/>
        </authorList>
    </citation>
    <scope>NUCLEOTIDE SEQUENCE [LARGE SCALE GENOMIC DNA]</scope>
    <source>
        <strain evidence="16">bH819</strain>
    </source>
</reference>
<dbReference type="PANTHER" id="PTHR19376:SF54">
    <property type="entry name" value="DNA-DIRECTED RNA POLYMERASE SUBUNIT BETA"/>
    <property type="match status" value="1"/>
</dbReference>
<name>A0A1X6WLG6_9ENTE</name>
<dbReference type="InterPro" id="IPR038120">
    <property type="entry name" value="Rpb1_funnel_sf"/>
</dbReference>
<evidence type="ECO:0000256" key="13">
    <source>
        <dbReference type="SAM" id="Coils"/>
    </source>
</evidence>
<comment type="catalytic activity">
    <reaction evidence="10 11 12">
        <text>RNA(n) + a ribonucleoside 5'-triphosphate = RNA(n+1) + diphosphate</text>
        <dbReference type="Rhea" id="RHEA:21248"/>
        <dbReference type="Rhea" id="RHEA-COMP:14527"/>
        <dbReference type="Rhea" id="RHEA-COMP:17342"/>
        <dbReference type="ChEBI" id="CHEBI:33019"/>
        <dbReference type="ChEBI" id="CHEBI:61557"/>
        <dbReference type="ChEBI" id="CHEBI:140395"/>
        <dbReference type="EC" id="2.7.7.6"/>
    </reaction>
</comment>
<dbReference type="EMBL" id="FWFD01000007">
    <property type="protein sequence ID" value="SLM85164.1"/>
    <property type="molecule type" value="Genomic_DNA"/>
</dbReference>
<dbReference type="Gene3D" id="1.10.132.30">
    <property type="match status" value="1"/>
</dbReference>
<dbReference type="Gene3D" id="4.10.860.120">
    <property type="entry name" value="RNA polymerase II, clamp domain"/>
    <property type="match status" value="1"/>
</dbReference>
<dbReference type="Pfam" id="PF05000">
    <property type="entry name" value="RNA_pol_Rpb1_4"/>
    <property type="match status" value="1"/>
</dbReference>
<dbReference type="Pfam" id="PF04997">
    <property type="entry name" value="RNA_pol_Rpb1_1"/>
    <property type="match status" value="1"/>
</dbReference>
<evidence type="ECO:0000256" key="3">
    <source>
        <dbReference type="ARBA" id="ARBA00022478"/>
    </source>
</evidence>
<evidence type="ECO:0000313" key="15">
    <source>
        <dbReference type="EMBL" id="SLM85164.1"/>
    </source>
</evidence>
<evidence type="ECO:0000256" key="6">
    <source>
        <dbReference type="ARBA" id="ARBA00022723"/>
    </source>
</evidence>
<dbReference type="Gene3D" id="1.10.150.390">
    <property type="match status" value="1"/>
</dbReference>
<sequence>MIDVNKFESMQIGLASSEKIRSWSYGEVKKPETINYRTLKPERDGLFCERIFGPTKDWECACGKYKRIRYKGIVCDRCGVEVTRSKVRRERMAHIELAAPVTHIWYFKGIPSRMGLVLDMSPRALEEIIYFASYVVTDAGDTSLEVKQLLTEREYREKRQQYGQGFQAGMGAEAIKRLLENVDAEKEVVELKEDLKTAQGQKRTRAIRRLDILEAFRTSGNDPSWMVMDVVPIIPPDIRPMVQLEGGRFATSDLNDLYRRVINRNNRLKRLLDLNAPGIIVQNEKRMLQEAVDALIDNGRRGRPVTGPGNRPLKSLSHMLKGKQGRFRQNLLGKRVDYSGRSVIVVGPFLKMYQCGLPKEMAIELFKPFVMHELVKREIASNIKNAKRQIERQEDAVWDVLEDVIREHPVLLNRAPTLHRLGIQAFEPVLVEGRAIRLHPLVCEAYNADFDGDQMAVHVPLSEEAQAEARLLMLAAQNILNPKDGKPVVTPSQDMVLGNYYLTMEEPGHIGEGMIFRNLDEVVIAWRNGYVHLHSRIGLQTNSMPEKPFTEWQRDRILITTAGKVIFNEIMPPEFPYLNEPTDYNLTVQTPDKYFVEAGTNIPEHIKVQEKIGPFKKKNLGNIIAEVFKRFKITETSKMLDRMKDLGYKHSTYAGMTVGIADIVVLHEKQSMIEEAHKQVDAVTKQFRRGLITDDERYERVIAIWNATKDAIQVKLMESLDDRNPIFMMSDSGARGNISNFTQLAGMRGLMAAPNGRIMELPIVSNFREGLTVLEMFISTHGARKGMTDTALKTADSGYLTRRLVDVAQDVIIRETDCGTDRGLDIKAVKEGNEVIETLEERMLGRYTRKSVKHPETGAIIVAAGDIITEDISKEIIEAGIEEISIRSVFTCNTKHGVCKHCYGRNLATGSEVEVGEAVGTIAAQSIGEPGTQLTMRTFHTGGVAGDDITQGLPRIQEIFEARNPKGVAIVSEVAGEVIEISEDATDRTKEVIVKGITDTRTYNVPYTSRMKVAEGDIIERGTPLTEGSIEPKHLLTITDVLTVENYLLKEVQKVYRMQGVEIGDKHIEVMVRQMLRKVRIMDPGDSDILPGTLIDINEFKERNYNTLVAGGTPATGRPVLLGITKASLETNSFLSAASFQETTRVLTDAAIRGKKDHLLGLKENVIIGKIIPAGTGMPKYRNMEPKEVGVASENVYSISDIEAQMAAADALKSQD</sequence>
<evidence type="ECO:0000256" key="4">
    <source>
        <dbReference type="ARBA" id="ARBA00022679"/>
    </source>
</evidence>
<dbReference type="Gene3D" id="2.40.50.100">
    <property type="match status" value="1"/>
</dbReference>
<feature type="binding site" evidence="11">
    <location>
        <position position="818"/>
    </location>
    <ligand>
        <name>Zn(2+)</name>
        <dbReference type="ChEBI" id="CHEBI:29105"/>
        <label>2</label>
    </ligand>
</feature>
<protein>
    <recommendedName>
        <fullName evidence="11">DNA-directed RNA polymerase subunit beta'</fullName>
        <shortName evidence="11">RNAP subunit beta'</shortName>
        <ecNumber evidence="11">2.7.7.6</ecNumber>
    </recommendedName>
    <alternativeName>
        <fullName evidence="11">RNA polymerase subunit beta'</fullName>
    </alternativeName>
    <alternativeName>
        <fullName evidence="11">Transcriptase subunit beta'</fullName>
    </alternativeName>
</protein>
<gene>
    <name evidence="11" type="primary">rpoC</name>
    <name evidence="15" type="ORF">FM121_03635</name>
</gene>
<feature type="binding site" evidence="11">
    <location>
        <position position="453"/>
    </location>
    <ligand>
        <name>Mg(2+)</name>
        <dbReference type="ChEBI" id="CHEBI:18420"/>
    </ligand>
</feature>
<accession>A0A1X6WLG6</accession>